<dbReference type="Proteomes" id="UP001139311">
    <property type="component" value="Unassembled WGS sequence"/>
</dbReference>
<dbReference type="EMBL" id="JAJAQI010000109">
    <property type="protein sequence ID" value="MCB4825496.1"/>
    <property type="molecule type" value="Genomic_DNA"/>
</dbReference>
<proteinExistence type="predicted"/>
<sequence>MSEAQHMPMLSRAVLASLPAKYLPTAGADLTTEAGCAAARLRMAAALSRSVEGTTLLQCCRAKGLRHVCTELAAAHALASLAIPHPSSQGETH</sequence>
<accession>A0A9X1IJV4</accession>
<evidence type="ECO:0000313" key="1">
    <source>
        <dbReference type="EMBL" id="MCB4825496.1"/>
    </source>
</evidence>
<keyword evidence="2" id="KW-1185">Reference proteome</keyword>
<gene>
    <name evidence="1" type="ORF">LHA35_27715</name>
</gene>
<dbReference type="RefSeq" id="WP_226614457.1">
    <property type="nucleotide sequence ID" value="NZ_JAJAQI010000109.1"/>
</dbReference>
<dbReference type="AlphaFoldDB" id="A0A9X1IJV4"/>
<reference evidence="1" key="1">
    <citation type="submission" date="2021-10" db="EMBL/GenBank/DDBJ databases">
        <title>Roseicella aerolatum sp. nov., isolated from aerosols of e-waste dismantling site.</title>
        <authorList>
            <person name="Qin T."/>
        </authorList>
    </citation>
    <scope>NUCLEOTIDE SEQUENCE</scope>
    <source>
        <strain evidence="1">GB24</strain>
    </source>
</reference>
<evidence type="ECO:0000313" key="2">
    <source>
        <dbReference type="Proteomes" id="UP001139311"/>
    </source>
</evidence>
<protein>
    <submittedName>
        <fullName evidence="1">Uncharacterized protein</fullName>
    </submittedName>
</protein>
<organism evidence="1 2">
    <name type="scientific">Roseicella aerolata</name>
    <dbReference type="NCBI Taxonomy" id="2883479"/>
    <lineage>
        <taxon>Bacteria</taxon>
        <taxon>Pseudomonadati</taxon>
        <taxon>Pseudomonadota</taxon>
        <taxon>Alphaproteobacteria</taxon>
        <taxon>Acetobacterales</taxon>
        <taxon>Roseomonadaceae</taxon>
        <taxon>Roseicella</taxon>
    </lineage>
</organism>
<name>A0A9X1IJV4_9PROT</name>
<comment type="caution">
    <text evidence="1">The sequence shown here is derived from an EMBL/GenBank/DDBJ whole genome shotgun (WGS) entry which is preliminary data.</text>
</comment>